<protein>
    <recommendedName>
        <fullName evidence="3">PEGA domain-containing protein</fullName>
    </recommendedName>
</protein>
<accession>A0ABU9UB30</accession>
<evidence type="ECO:0000313" key="2">
    <source>
        <dbReference type="Proteomes" id="UP001466331"/>
    </source>
</evidence>
<dbReference type="Proteomes" id="UP001466331">
    <property type="component" value="Unassembled WGS sequence"/>
</dbReference>
<comment type="caution">
    <text evidence="1">The sequence shown here is derived from an EMBL/GenBank/DDBJ whole genome shotgun (WGS) entry which is preliminary data.</text>
</comment>
<reference evidence="1 2" key="1">
    <citation type="submission" date="2024-03" db="EMBL/GenBank/DDBJ databases">
        <title>Ignisphaera cupida sp. nov., a hyperthermophilic hydrolytic archaeon from a hot spring of Kamchatka, and proposal of Ignisphaeraceae fam. nov.</title>
        <authorList>
            <person name="Podosokorskaya O.A."/>
            <person name="Elcheninov A.G."/>
            <person name="Maltseva A.I."/>
            <person name="Zayulina K.S."/>
            <person name="Novikov A."/>
            <person name="Merkel A.Y."/>
        </authorList>
    </citation>
    <scope>NUCLEOTIDE SEQUENCE [LARGE SCALE GENOMIC DNA]</scope>
    <source>
        <strain evidence="1 2">38H-sp</strain>
    </source>
</reference>
<keyword evidence="2" id="KW-1185">Reference proteome</keyword>
<dbReference type="EMBL" id="JBCHKQ010000001">
    <property type="protein sequence ID" value="MEM5947200.1"/>
    <property type="molecule type" value="Genomic_DNA"/>
</dbReference>
<gene>
    <name evidence="1" type="ORF">WKV44_01460</name>
</gene>
<proteinExistence type="predicted"/>
<dbReference type="RefSeq" id="WP_420068650.1">
    <property type="nucleotide sequence ID" value="NZ_JBCHKQ010000001.1"/>
</dbReference>
<sequence length="362" mass="39663">MRQFFVFLVFFTTFSVFADGVSLMLRPSSVSENSGISADSIDSMIINSLDGRGIAVSDNSVLVMESSVWKKGLRVFLVLRLYDDGGERLVASSLQSVTSALELSSAVDKAIVAVMDSLASKAPEYSPKADKVFPLVIYSQDEDAVVFMGNRNIGTIKDGILKTKKQIFVSQGSKLRVRVEKEGYYTAITDYVADSSPAELRLPPLVKKSIFETASFLSTGQIMGLGMEGRWYLIPGFVFTGLKEYFFVQYSDGIFARYVVPHNQAEMVVGAYILGQPANFFRIWIESGVGFYATFLKDSSISLDFYVHVGAVGLEFNPLPFLGVFIRGGYDYSLGTGLIPQGAIELEPDGGPIMSLGGIVRW</sequence>
<evidence type="ECO:0000313" key="1">
    <source>
        <dbReference type="EMBL" id="MEM5947200.1"/>
    </source>
</evidence>
<organism evidence="1 2">
    <name type="scientific">Rarispira pelagica</name>
    <dbReference type="NCBI Taxonomy" id="3141764"/>
    <lineage>
        <taxon>Bacteria</taxon>
        <taxon>Pseudomonadati</taxon>
        <taxon>Spirochaetota</taxon>
        <taxon>Spirochaetia</taxon>
        <taxon>Winmispirales</taxon>
        <taxon>Winmispiraceae</taxon>
        <taxon>Rarispira</taxon>
    </lineage>
</organism>
<evidence type="ECO:0008006" key="3">
    <source>
        <dbReference type="Google" id="ProtNLM"/>
    </source>
</evidence>
<name>A0ABU9UB30_9SPIR</name>